<dbReference type="SUPFAM" id="SSF57756">
    <property type="entry name" value="Retrovirus zinc finger-like domains"/>
    <property type="match status" value="1"/>
</dbReference>
<dbReference type="PROSITE" id="PS50158">
    <property type="entry name" value="ZF_CCHC"/>
    <property type="match status" value="2"/>
</dbReference>
<feature type="compositionally biased region" description="Polar residues" evidence="2">
    <location>
        <begin position="11"/>
        <end position="24"/>
    </location>
</feature>
<keyword evidence="1" id="KW-0863">Zinc-finger</keyword>
<dbReference type="GO" id="GO:0008270">
    <property type="term" value="F:zinc ion binding"/>
    <property type="evidence" value="ECO:0007669"/>
    <property type="project" value="UniProtKB-KW"/>
</dbReference>
<organism evidence="4 5">
    <name type="scientific">Mortierella hygrophila</name>
    <dbReference type="NCBI Taxonomy" id="979708"/>
    <lineage>
        <taxon>Eukaryota</taxon>
        <taxon>Fungi</taxon>
        <taxon>Fungi incertae sedis</taxon>
        <taxon>Mucoromycota</taxon>
        <taxon>Mortierellomycotina</taxon>
        <taxon>Mortierellomycetes</taxon>
        <taxon>Mortierellales</taxon>
        <taxon>Mortierellaceae</taxon>
        <taxon>Mortierella</taxon>
    </lineage>
</organism>
<reference evidence="4" key="1">
    <citation type="journal article" date="2020" name="Fungal Divers.">
        <title>Resolving the Mortierellaceae phylogeny through synthesis of multi-gene phylogenetics and phylogenomics.</title>
        <authorList>
            <person name="Vandepol N."/>
            <person name="Liber J."/>
            <person name="Desiro A."/>
            <person name="Na H."/>
            <person name="Kennedy M."/>
            <person name="Barry K."/>
            <person name="Grigoriev I.V."/>
            <person name="Miller A.N."/>
            <person name="O'Donnell K."/>
            <person name="Stajich J.E."/>
            <person name="Bonito G."/>
        </authorList>
    </citation>
    <scope>NUCLEOTIDE SEQUENCE</scope>
    <source>
        <strain evidence="4">NRRL 2591</strain>
    </source>
</reference>
<evidence type="ECO:0000259" key="3">
    <source>
        <dbReference type="PROSITE" id="PS50158"/>
    </source>
</evidence>
<gene>
    <name evidence="4" type="ORF">EC957_002310</name>
</gene>
<dbReference type="InterPro" id="IPR036875">
    <property type="entry name" value="Znf_CCHC_sf"/>
</dbReference>
<feature type="domain" description="CCHC-type" evidence="3">
    <location>
        <begin position="30"/>
        <end position="44"/>
    </location>
</feature>
<sequence length="138" mass="14813">HIRGGAIETPASRQVVQPSATPASTGPRLCHKCQAEGHYANQCPTVECYHCHEKGHVARLCPNNPTTPATGPNSIPLTPQNSMRVQSIEIDHALAAQRTTRSTGGVDQKRRQERVNLPVGPKAKKNVSPAKSKVIGEV</sequence>
<feature type="domain" description="CCHC-type" evidence="3">
    <location>
        <begin position="48"/>
        <end position="63"/>
    </location>
</feature>
<dbReference type="InterPro" id="IPR051714">
    <property type="entry name" value="Znf_CCHC_NABP"/>
</dbReference>
<evidence type="ECO:0000256" key="2">
    <source>
        <dbReference type="SAM" id="MobiDB-lite"/>
    </source>
</evidence>
<proteinExistence type="predicted"/>
<dbReference type="AlphaFoldDB" id="A0A9P6ENG7"/>
<dbReference type="EMBL" id="JAAAXW010001467">
    <property type="protein sequence ID" value="KAF9533033.1"/>
    <property type="molecule type" value="Genomic_DNA"/>
</dbReference>
<evidence type="ECO:0000313" key="5">
    <source>
        <dbReference type="Proteomes" id="UP000723463"/>
    </source>
</evidence>
<keyword evidence="1" id="KW-0479">Metal-binding</keyword>
<evidence type="ECO:0000256" key="1">
    <source>
        <dbReference type="PROSITE-ProRule" id="PRU00047"/>
    </source>
</evidence>
<accession>A0A9P6ENG7</accession>
<dbReference type="PANTHER" id="PTHR23002">
    <property type="entry name" value="ZINC FINGER CCHC DOMAIN CONTAINING PROTEIN"/>
    <property type="match status" value="1"/>
</dbReference>
<keyword evidence="1" id="KW-0862">Zinc</keyword>
<dbReference type="SMART" id="SM00343">
    <property type="entry name" value="ZnF_C2HC"/>
    <property type="match status" value="2"/>
</dbReference>
<dbReference type="Proteomes" id="UP000723463">
    <property type="component" value="Unassembled WGS sequence"/>
</dbReference>
<protein>
    <recommendedName>
        <fullName evidence="3">CCHC-type domain-containing protein</fullName>
    </recommendedName>
</protein>
<evidence type="ECO:0000313" key="4">
    <source>
        <dbReference type="EMBL" id="KAF9533033.1"/>
    </source>
</evidence>
<keyword evidence="5" id="KW-1185">Reference proteome</keyword>
<feature type="region of interest" description="Disordered" evidence="2">
    <location>
        <begin position="1"/>
        <end position="27"/>
    </location>
</feature>
<dbReference type="Pfam" id="PF00098">
    <property type="entry name" value="zf-CCHC"/>
    <property type="match status" value="2"/>
</dbReference>
<feature type="non-terminal residue" evidence="4">
    <location>
        <position position="1"/>
    </location>
</feature>
<name>A0A9P6ENG7_9FUNG</name>
<comment type="caution">
    <text evidence="4">The sequence shown here is derived from an EMBL/GenBank/DDBJ whole genome shotgun (WGS) entry which is preliminary data.</text>
</comment>
<dbReference type="GO" id="GO:0003676">
    <property type="term" value="F:nucleic acid binding"/>
    <property type="evidence" value="ECO:0007669"/>
    <property type="project" value="InterPro"/>
</dbReference>
<dbReference type="InterPro" id="IPR001878">
    <property type="entry name" value="Znf_CCHC"/>
</dbReference>
<feature type="region of interest" description="Disordered" evidence="2">
    <location>
        <begin position="95"/>
        <end position="138"/>
    </location>
</feature>
<dbReference type="Gene3D" id="4.10.60.10">
    <property type="entry name" value="Zinc finger, CCHC-type"/>
    <property type="match status" value="1"/>
</dbReference>